<dbReference type="Pfam" id="PF24391">
    <property type="entry name" value="HD-CE"/>
    <property type="match status" value="1"/>
</dbReference>
<gene>
    <name evidence="2" type="ORF">DW921_14835</name>
</gene>
<dbReference type="InterPro" id="IPR043502">
    <property type="entry name" value="DNA/RNA_pol_sf"/>
</dbReference>
<dbReference type="AlphaFoldDB" id="A0A413SVC5"/>
<dbReference type="InterPro" id="IPR056471">
    <property type="entry name" value="HD-CE"/>
</dbReference>
<dbReference type="SUPFAM" id="SSF56672">
    <property type="entry name" value="DNA/RNA polymerases"/>
    <property type="match status" value="1"/>
</dbReference>
<evidence type="ECO:0000313" key="3">
    <source>
        <dbReference type="Proteomes" id="UP000283855"/>
    </source>
</evidence>
<evidence type="ECO:0000259" key="1">
    <source>
        <dbReference type="Pfam" id="PF24391"/>
    </source>
</evidence>
<dbReference type="EMBL" id="QSFT01000057">
    <property type="protein sequence ID" value="RHA72756.1"/>
    <property type="molecule type" value="Genomic_DNA"/>
</dbReference>
<feature type="domain" description="HD-CE" evidence="1">
    <location>
        <begin position="770"/>
        <end position="1026"/>
    </location>
</feature>
<name>A0A413SVC5_9BACT</name>
<accession>A0A413SVC5</accession>
<sequence length="1159" mass="136866">MNLLLISKKNKIIILKIHMNMNLRETILSEKNIYSAIYALNSYISERNLLSKEDLILYEKLTDKFDFEGTISHVISECKKILNNILDTKNLFEVSVFFKIKKFDEEENIVKYRPIHTSSLINQICMASMLIPLMFDDSDGTRKYSELSKMLPHNFYGNIPSENVDILFKKWSEKYRQYTDSINDKCREYSRTREYDKEINLDLKDFFPSINPSFIFDYIIQKLQHKYDLDDIDTLKRVVTKLLYFTIKQENLDGWTDVYYPSLALKDNTIPEIFVNRGIAQGLPQSYFFGNLCMIIVAETMSSIPELKNSNSFFYVDDSVVFTKNISEKGFNTLITKLNNKLKEKLSNINCPPKDFLNENYYNEQCKILYNVTFHEKGKSSICDIGNSFNGLEYLFLVQRPVSLGGWIKGNIDEVDDHVSLKKLIALQKVVDNQIKRAKEEKCEENQESYQTRLKWLYRYRKYFILRQRKLKILINGKFDPLMIGDFYNRFKFKELRKLAGQDENLLNVIKDVFEVFEEEIFSAEIELIAKGMPLIQLNNFCDEIKNFENTLTKYKCPFKRNKQFLYYHKIVEALKIYDIPTIDKYASLCRLIKHIFLYKDSKVFLDTINKNHDINEFNFWKIININGNTSSSAIENTFIGIPIWADFIFNNSNEFKRMILNCCFSTTCRIPVNDNMTLLRIDIKPVRYYEMRILAMLRNYHCSVEDFFEFLRSLDHNDLNERMDIDLGILEALCIFRQKIQTPRKVDRMILTHRVVKSLWHNGSKFLNAYTLHNQEHAVTLVKNVVRLVNNIDFLNLKSNDYFLLFQACYLHDISMVIHPKLASFNECNPKAEHLISNWMYKMTDIKNKVEDAFKNGNFSQQNINQIRKNIGYMLLEAYEDVFNFFETKVRNSHPQDSANYIRNWHKGILSFLSELEAETIAKVSDSHGWDSTDVYTQKSSAKDELVSIKYMMILIRMADLLDLANDRIDYHILKQNRSQMGLISRFHWISHLITDGFKLDVDYITDDVELYKHPIKENIHLDIFLNTDLMSTIEVNKKQCKNYISKLKTYKISSNPYEINNKSQCIEFSFDNKDVKPSSSLCNQSINGNCICPFLCLWMSKKHEWLFNEIFELKNYLNSVNSELITSDFTLRFYMSNSGKLDSEFYDDVKEWISKEH</sequence>
<comment type="caution">
    <text evidence="2">The sequence shown here is derived from an EMBL/GenBank/DDBJ whole genome shotgun (WGS) entry which is preliminary data.</text>
</comment>
<evidence type="ECO:0000313" key="2">
    <source>
        <dbReference type="EMBL" id="RHA72756.1"/>
    </source>
</evidence>
<organism evidence="2 3">
    <name type="scientific">Phocaeicola coprophilus</name>
    <dbReference type="NCBI Taxonomy" id="387090"/>
    <lineage>
        <taxon>Bacteria</taxon>
        <taxon>Pseudomonadati</taxon>
        <taxon>Bacteroidota</taxon>
        <taxon>Bacteroidia</taxon>
        <taxon>Bacteroidales</taxon>
        <taxon>Bacteroidaceae</taxon>
        <taxon>Phocaeicola</taxon>
    </lineage>
</organism>
<protein>
    <recommendedName>
        <fullName evidence="1">HD-CE domain-containing protein</fullName>
    </recommendedName>
</protein>
<proteinExistence type="predicted"/>
<reference evidence="2 3" key="1">
    <citation type="submission" date="2018-08" db="EMBL/GenBank/DDBJ databases">
        <title>A genome reference for cultivated species of the human gut microbiota.</title>
        <authorList>
            <person name="Zou Y."/>
            <person name="Xue W."/>
            <person name="Luo G."/>
        </authorList>
    </citation>
    <scope>NUCLEOTIDE SEQUENCE [LARGE SCALE GENOMIC DNA]</scope>
    <source>
        <strain evidence="2 3">AM42-38</strain>
    </source>
</reference>
<dbReference type="Proteomes" id="UP000283855">
    <property type="component" value="Unassembled WGS sequence"/>
</dbReference>